<sequence length="288" mass="31948">MSVPHLLHHLALGQDVWRAKSFSALDANFVQVEDLAESLRSSIDKDATYADAIIARILEQEAPAFGFNLTDIQQLLMDWSSSDNLLQSVVPVTGDSIKIREWLRAHAINQYANVMRPSRLRLNNTESPSASATHQAQVVTKKRPSKLQNGSRSRDNKENIPPGVFRKALATSSKARSPSFVTKRQQARDDLELWTEKCRADAPAPTLQDDANDQNIEQEHQVSLNALPNPEFTSGSERDIAMDDVDMTVEDILTTSTHLVSLPRAGPVFPSSSSNSNAIKSSEKFFVR</sequence>
<evidence type="ECO:0000313" key="2">
    <source>
        <dbReference type="EMBL" id="GAV99184.1"/>
    </source>
</evidence>
<feature type="compositionally biased region" description="Low complexity" evidence="1">
    <location>
        <begin position="271"/>
        <end position="280"/>
    </location>
</feature>
<comment type="caution">
    <text evidence="2">The sequence shown here is derived from an EMBL/GenBank/DDBJ whole genome shotgun (WGS) entry which is preliminary data.</text>
</comment>
<evidence type="ECO:0000256" key="1">
    <source>
        <dbReference type="SAM" id="MobiDB-lite"/>
    </source>
</evidence>
<protein>
    <submittedName>
        <fullName evidence="2">Uncharacterized protein</fullName>
    </submittedName>
</protein>
<evidence type="ECO:0000313" key="3">
    <source>
        <dbReference type="Proteomes" id="UP000188533"/>
    </source>
</evidence>
<dbReference type="Proteomes" id="UP000188533">
    <property type="component" value="Unassembled WGS sequence"/>
</dbReference>
<name>A0A1Q3DW12_LENED</name>
<proteinExistence type="predicted"/>
<reference evidence="2 3" key="1">
    <citation type="submission" date="2016-08" db="EMBL/GenBank/DDBJ databases">
        <authorList>
            <consortium name="Lentinula edodes genome sequencing consortium"/>
            <person name="Sakamoto Y."/>
            <person name="Nakade K."/>
            <person name="Sato S."/>
            <person name="Yoshida Y."/>
            <person name="Miyazaki K."/>
            <person name="Natsume S."/>
            <person name="Konno N."/>
        </authorList>
    </citation>
    <scope>NUCLEOTIDE SEQUENCE [LARGE SCALE GENOMIC DNA]</scope>
    <source>
        <strain evidence="2 3">NBRC 111202</strain>
    </source>
</reference>
<feature type="region of interest" description="Disordered" evidence="1">
    <location>
        <begin position="123"/>
        <end position="163"/>
    </location>
</feature>
<feature type="region of interest" description="Disordered" evidence="1">
    <location>
        <begin position="268"/>
        <end position="288"/>
    </location>
</feature>
<reference evidence="2 3" key="2">
    <citation type="submission" date="2017-02" db="EMBL/GenBank/DDBJ databases">
        <title>A genome survey and senescence transcriptome analysis in Lentinula edodes.</title>
        <authorList>
            <person name="Sakamoto Y."/>
            <person name="Nakade K."/>
            <person name="Sato S."/>
            <person name="Yoshida Y."/>
            <person name="Miyazaki K."/>
            <person name="Natsume S."/>
            <person name="Konno N."/>
        </authorList>
    </citation>
    <scope>NUCLEOTIDE SEQUENCE [LARGE SCALE GENOMIC DNA]</scope>
    <source>
        <strain evidence="2 3">NBRC 111202</strain>
    </source>
</reference>
<dbReference type="AlphaFoldDB" id="A0A1Q3DW12"/>
<organism evidence="2 3">
    <name type="scientific">Lentinula edodes</name>
    <name type="common">Shiitake mushroom</name>
    <name type="synonym">Lentinus edodes</name>
    <dbReference type="NCBI Taxonomy" id="5353"/>
    <lineage>
        <taxon>Eukaryota</taxon>
        <taxon>Fungi</taxon>
        <taxon>Dikarya</taxon>
        <taxon>Basidiomycota</taxon>
        <taxon>Agaricomycotina</taxon>
        <taxon>Agaricomycetes</taxon>
        <taxon>Agaricomycetidae</taxon>
        <taxon>Agaricales</taxon>
        <taxon>Marasmiineae</taxon>
        <taxon>Omphalotaceae</taxon>
        <taxon>Lentinula</taxon>
    </lineage>
</organism>
<dbReference type="EMBL" id="BDGU01000012">
    <property type="protein sequence ID" value="GAV99184.1"/>
    <property type="molecule type" value="Genomic_DNA"/>
</dbReference>
<gene>
    <name evidence="2" type="ORF">LENED_000623</name>
</gene>
<accession>A0A1Q3DW12</accession>
<keyword evidence="3" id="KW-1185">Reference proteome</keyword>
<feature type="compositionally biased region" description="Polar residues" evidence="1">
    <location>
        <begin position="123"/>
        <end position="138"/>
    </location>
</feature>